<dbReference type="Proteomes" id="UP000596660">
    <property type="component" value="Unplaced"/>
</dbReference>
<evidence type="ECO:0000313" key="7">
    <source>
        <dbReference type="EnsemblPlants" id="AUR62026077-RA:cds"/>
    </source>
</evidence>
<dbReference type="AlphaFoldDB" id="A0A803MAG0"/>
<evidence type="ECO:0000256" key="3">
    <source>
        <dbReference type="ARBA" id="ARBA00051296"/>
    </source>
</evidence>
<dbReference type="FunFam" id="3.40.50.2000:FF:000238">
    <property type="entry name" value="Glycosyltransferase"/>
    <property type="match status" value="1"/>
</dbReference>
<dbReference type="OMA" id="MISDKGM"/>
<dbReference type="RefSeq" id="XP_021741033.1">
    <property type="nucleotide sequence ID" value="XM_021885341.1"/>
</dbReference>
<dbReference type="GO" id="GO:0120514">
    <property type="term" value="F:2-hydroxyflavanone C-glucosyltransferase activity"/>
    <property type="evidence" value="ECO:0007669"/>
    <property type="project" value="UniProtKB-EC"/>
</dbReference>
<dbReference type="Gramene" id="AUR62026077-RA">
    <property type="protein sequence ID" value="AUR62026077-RA:cds"/>
    <property type="gene ID" value="AUR62026077"/>
</dbReference>
<dbReference type="GeneID" id="110707324"/>
<dbReference type="InterPro" id="IPR035595">
    <property type="entry name" value="UDP_glycos_trans_CS"/>
</dbReference>
<dbReference type="InterPro" id="IPR002213">
    <property type="entry name" value="UDP_glucos_trans"/>
</dbReference>
<dbReference type="FunFam" id="3.40.50.2000:FF:000060">
    <property type="entry name" value="Glycosyltransferase"/>
    <property type="match status" value="1"/>
</dbReference>
<dbReference type="SUPFAM" id="SSF53756">
    <property type="entry name" value="UDP-Glycosyltransferase/glycogen phosphorylase"/>
    <property type="match status" value="1"/>
</dbReference>
<dbReference type="InterPro" id="IPR058980">
    <property type="entry name" value="Glyco_transf_N"/>
</dbReference>
<dbReference type="SMR" id="A0A803MAG0"/>
<dbReference type="KEGG" id="cqi:110707324"/>
<name>A0A803MAG0_CHEQI</name>
<gene>
    <name evidence="7" type="primary">LOC110707324</name>
</gene>
<evidence type="ECO:0000256" key="2">
    <source>
        <dbReference type="ARBA" id="ARBA00022679"/>
    </source>
</evidence>
<protein>
    <recommendedName>
        <fullName evidence="5">Glycosyltransferase</fullName>
        <ecNumber evidence="5">2.4.1.-</ecNumber>
    </recommendedName>
</protein>
<comment type="similarity">
    <text evidence="1 4">Belongs to the UDP-glycosyltransferase family.</text>
</comment>
<reference evidence="7" key="2">
    <citation type="submission" date="2021-03" db="UniProtKB">
        <authorList>
            <consortium name="EnsemblPlants"/>
        </authorList>
    </citation>
    <scope>IDENTIFICATION</scope>
</reference>
<sequence>MTINNTLKSKVAVVIVPLPAQGHLNQLLHLSHLIAAYGIPVHYAGSTSHNRQVKLRLHGWDTESLIKIQFHDFELPPYDSPPPSVDLISFPQHLLPLFEASMHLRQPVSDLLQQLSRKFDRVIVIHDLLMAYVVQDVKLIPNGETYNFNPTSAFLIFLYSWSSIPEKEKPFQLDSKDILEGIPPEDGCGTQDMTEFSLNQMKFLGFESGWIFNTSRIIEGRYVQLLERLSTTKSQTNHFALGPFNPVNIKSESRKNRHQCLNWLDKQEKDSVIYVSFGSTTSLTDDQITELANGLERCGEKFIWVLRRADPNDIFAEADKVKKPQLHADYEERVKDRGIIVRDWAPQLEILAHTSVGGFMSHCGWNSSMESISMGVPILAWPMHSDQPKNAFLISNVLRIGVMVRDWEHRDEIVKSNTIENAVKTLMASQEGKEIKMRAANVGEAVRGSVAEGGACSSERDAFISHISR</sequence>
<organism evidence="7 8">
    <name type="scientific">Chenopodium quinoa</name>
    <name type="common">Quinoa</name>
    <dbReference type="NCBI Taxonomy" id="63459"/>
    <lineage>
        <taxon>Eukaryota</taxon>
        <taxon>Viridiplantae</taxon>
        <taxon>Streptophyta</taxon>
        <taxon>Embryophyta</taxon>
        <taxon>Tracheophyta</taxon>
        <taxon>Spermatophyta</taxon>
        <taxon>Magnoliopsida</taxon>
        <taxon>eudicotyledons</taxon>
        <taxon>Gunneridae</taxon>
        <taxon>Pentapetalae</taxon>
        <taxon>Caryophyllales</taxon>
        <taxon>Chenopodiaceae</taxon>
        <taxon>Chenopodioideae</taxon>
        <taxon>Atripliceae</taxon>
        <taxon>Chenopodium</taxon>
    </lineage>
</organism>
<proteinExistence type="inferred from homology"/>
<feature type="domain" description="Glycosyltransferase N-terminal" evidence="6">
    <location>
        <begin position="10"/>
        <end position="246"/>
    </location>
</feature>
<evidence type="ECO:0000256" key="4">
    <source>
        <dbReference type="RuleBase" id="RU003718"/>
    </source>
</evidence>
<keyword evidence="8" id="KW-1185">Reference proteome</keyword>
<dbReference type="PANTHER" id="PTHR48044">
    <property type="entry name" value="GLYCOSYLTRANSFERASE"/>
    <property type="match status" value="1"/>
</dbReference>
<dbReference type="GO" id="GO:0050404">
    <property type="term" value="F:zeatin O-beta-D-xylosyltransferase activity"/>
    <property type="evidence" value="ECO:0007669"/>
    <property type="project" value="UniProtKB-ARBA"/>
</dbReference>
<dbReference type="GO" id="GO:0009690">
    <property type="term" value="P:cytokinin metabolic process"/>
    <property type="evidence" value="ECO:0007669"/>
    <property type="project" value="UniProtKB-ARBA"/>
</dbReference>
<evidence type="ECO:0000259" key="6">
    <source>
        <dbReference type="Pfam" id="PF26168"/>
    </source>
</evidence>
<dbReference type="CDD" id="cd03784">
    <property type="entry name" value="GT1_Gtf-like"/>
    <property type="match status" value="1"/>
</dbReference>
<accession>A0A803MAG0</accession>
<reference evidence="7" key="1">
    <citation type="journal article" date="2017" name="Nature">
        <title>The genome of Chenopodium quinoa.</title>
        <authorList>
            <person name="Jarvis D.E."/>
            <person name="Ho Y.S."/>
            <person name="Lightfoot D.J."/>
            <person name="Schmoeckel S.M."/>
            <person name="Li B."/>
            <person name="Borm T.J.A."/>
            <person name="Ohyanagi H."/>
            <person name="Mineta K."/>
            <person name="Michell C.T."/>
            <person name="Saber N."/>
            <person name="Kharbatia N.M."/>
            <person name="Rupper R.R."/>
            <person name="Sharp A.R."/>
            <person name="Dally N."/>
            <person name="Boughton B.A."/>
            <person name="Woo Y.H."/>
            <person name="Gao G."/>
            <person name="Schijlen E.G.W.M."/>
            <person name="Guo X."/>
            <person name="Momin A.A."/>
            <person name="Negrao S."/>
            <person name="Al-Babili S."/>
            <person name="Gehring C."/>
            <person name="Roessner U."/>
            <person name="Jung C."/>
            <person name="Murphy K."/>
            <person name="Arold S.T."/>
            <person name="Gojobori T."/>
            <person name="van der Linden C.G."/>
            <person name="van Loo E.N."/>
            <person name="Jellen E.N."/>
            <person name="Maughan P.J."/>
            <person name="Tester M."/>
        </authorList>
    </citation>
    <scope>NUCLEOTIDE SEQUENCE [LARGE SCALE GENOMIC DNA]</scope>
    <source>
        <strain evidence="7">cv. PI 614886</strain>
    </source>
</reference>
<evidence type="ECO:0000256" key="5">
    <source>
        <dbReference type="RuleBase" id="RU362057"/>
    </source>
</evidence>
<dbReference type="EnsemblPlants" id="AUR62026077-RA">
    <property type="protein sequence ID" value="AUR62026077-RA:cds"/>
    <property type="gene ID" value="AUR62026077"/>
</dbReference>
<evidence type="ECO:0000313" key="8">
    <source>
        <dbReference type="Proteomes" id="UP000596660"/>
    </source>
</evidence>
<dbReference type="Pfam" id="PF26168">
    <property type="entry name" value="Glyco_transf_N"/>
    <property type="match status" value="1"/>
</dbReference>
<dbReference type="Pfam" id="PF00201">
    <property type="entry name" value="UDPGT"/>
    <property type="match status" value="1"/>
</dbReference>
<dbReference type="PANTHER" id="PTHR48044:SF22">
    <property type="entry name" value="GLYCOSYLTRANSFERASE"/>
    <property type="match status" value="1"/>
</dbReference>
<comment type="catalytic activity">
    <reaction evidence="3">
        <text>a 3'-hydro-2'-hydroxy-beta-oxodihydrochalcone + UDP-alpha-D-glucose = a 3'-(beta-D-glucopyranosyl)-2'-hydroxy-beta-oxodihydrochalcone + UDP + H(+)</text>
        <dbReference type="Rhea" id="RHEA:51504"/>
        <dbReference type="ChEBI" id="CHEBI:15378"/>
        <dbReference type="ChEBI" id="CHEBI:58223"/>
        <dbReference type="ChEBI" id="CHEBI:58885"/>
        <dbReference type="ChEBI" id="CHEBI:142482"/>
        <dbReference type="ChEBI" id="CHEBI:142483"/>
        <dbReference type="EC" id="2.4.1.360"/>
    </reaction>
    <physiologicalReaction direction="left-to-right" evidence="3">
        <dbReference type="Rhea" id="RHEA:51505"/>
    </physiologicalReaction>
</comment>
<evidence type="ECO:0000256" key="1">
    <source>
        <dbReference type="ARBA" id="ARBA00009995"/>
    </source>
</evidence>
<dbReference type="EC" id="2.4.1.-" evidence="5"/>
<dbReference type="PROSITE" id="PS00375">
    <property type="entry name" value="UDPGT"/>
    <property type="match status" value="1"/>
</dbReference>
<keyword evidence="4" id="KW-0328">Glycosyltransferase</keyword>
<keyword evidence="2 4" id="KW-0808">Transferase</keyword>
<dbReference type="Gene3D" id="3.40.50.2000">
    <property type="entry name" value="Glycogen Phosphorylase B"/>
    <property type="match status" value="2"/>
</dbReference>
<dbReference type="OrthoDB" id="5835829at2759"/>